<gene>
    <name evidence="10" type="ORF">SAMN04488056_11659</name>
</gene>
<proteinExistence type="inferred from homology"/>
<feature type="domain" description="ABC transmembrane type-1" evidence="9">
    <location>
        <begin position="64"/>
        <end position="271"/>
    </location>
</feature>
<keyword evidence="11" id="KW-1185">Reference proteome</keyword>
<protein>
    <submittedName>
        <fullName evidence="10">Spermidine/putrescine transport system permease protein</fullName>
    </submittedName>
</protein>
<keyword evidence="5 8" id="KW-0812">Transmembrane</keyword>
<dbReference type="Gene3D" id="1.10.3720.10">
    <property type="entry name" value="MetI-like"/>
    <property type="match status" value="1"/>
</dbReference>
<keyword evidence="3 8" id="KW-0813">Transport</keyword>
<reference evidence="10 11" key="1">
    <citation type="submission" date="2016-10" db="EMBL/GenBank/DDBJ databases">
        <authorList>
            <person name="de Groot N.N."/>
        </authorList>
    </citation>
    <scope>NUCLEOTIDE SEQUENCE [LARGE SCALE GENOMIC DNA]</scope>
    <source>
        <strain evidence="10 11">CGMCC 1.9157</strain>
    </source>
</reference>
<dbReference type="RefSeq" id="WP_090075238.1">
    <property type="nucleotide sequence ID" value="NZ_FOVR01000016.1"/>
</dbReference>
<feature type="transmembrane region" description="Helical" evidence="8">
    <location>
        <begin position="151"/>
        <end position="173"/>
    </location>
</feature>
<accession>A0A1I5LAR6</accession>
<feature type="transmembrane region" description="Helical" evidence="8">
    <location>
        <begin position="121"/>
        <end position="139"/>
    </location>
</feature>
<evidence type="ECO:0000256" key="6">
    <source>
        <dbReference type="ARBA" id="ARBA00022989"/>
    </source>
</evidence>
<evidence type="ECO:0000256" key="7">
    <source>
        <dbReference type="ARBA" id="ARBA00023136"/>
    </source>
</evidence>
<sequence length="289" mass="30846">MKRITIGNALSVPVFAAVAALCIAPLAILFAYSFFSVSFVAIIKDPTFKNYARIAGSSTYRWLIFKAFLSGAGIAAITAIIGYPVAWFIAKRVTIYKSALLTLLLVPLYTGDLVRIFAWRVLLGAEGVLNSLLMWIGLVDKPIDALLFSPLATHIVLAYNYLPFMVIGLWLAFEALDDRLLEAAQDLGAGSRSAFVRVTLPLTMPGLIAGALMVFVMVVGDYLTPQLVGGASGITIISAINDLFGTAFDWPLGSAIAWTMLAILALFFALAAIVISRSTLGKAMAGGEA</sequence>
<feature type="transmembrane region" description="Helical" evidence="8">
    <location>
        <begin position="12"/>
        <end position="42"/>
    </location>
</feature>
<evidence type="ECO:0000256" key="4">
    <source>
        <dbReference type="ARBA" id="ARBA00022475"/>
    </source>
</evidence>
<evidence type="ECO:0000256" key="1">
    <source>
        <dbReference type="ARBA" id="ARBA00004651"/>
    </source>
</evidence>
<dbReference type="AlphaFoldDB" id="A0A1I5LAR6"/>
<dbReference type="GO" id="GO:0055085">
    <property type="term" value="P:transmembrane transport"/>
    <property type="evidence" value="ECO:0007669"/>
    <property type="project" value="InterPro"/>
</dbReference>
<evidence type="ECO:0000256" key="8">
    <source>
        <dbReference type="RuleBase" id="RU363032"/>
    </source>
</evidence>
<name>A0A1I5LAR6_9HYPH</name>
<keyword evidence="7 8" id="KW-0472">Membrane</keyword>
<dbReference type="PANTHER" id="PTHR42929:SF1">
    <property type="entry name" value="INNER MEMBRANE ABC TRANSPORTER PERMEASE PROTEIN YDCU-RELATED"/>
    <property type="match status" value="1"/>
</dbReference>
<dbReference type="PROSITE" id="PS50928">
    <property type="entry name" value="ABC_TM1"/>
    <property type="match status" value="1"/>
</dbReference>
<dbReference type="InterPro" id="IPR035906">
    <property type="entry name" value="MetI-like_sf"/>
</dbReference>
<dbReference type="Proteomes" id="UP000199236">
    <property type="component" value="Unassembled WGS sequence"/>
</dbReference>
<dbReference type="Pfam" id="PF00528">
    <property type="entry name" value="BPD_transp_1"/>
    <property type="match status" value="1"/>
</dbReference>
<comment type="subcellular location">
    <subcellularLocation>
        <location evidence="1 8">Cell membrane</location>
        <topology evidence="1 8">Multi-pass membrane protein</topology>
    </subcellularLocation>
</comment>
<evidence type="ECO:0000256" key="2">
    <source>
        <dbReference type="ARBA" id="ARBA00007069"/>
    </source>
</evidence>
<dbReference type="SUPFAM" id="SSF161098">
    <property type="entry name" value="MetI-like"/>
    <property type="match status" value="1"/>
</dbReference>
<evidence type="ECO:0000259" key="9">
    <source>
        <dbReference type="PROSITE" id="PS50928"/>
    </source>
</evidence>
<evidence type="ECO:0000313" key="11">
    <source>
        <dbReference type="Proteomes" id="UP000199236"/>
    </source>
</evidence>
<dbReference type="STRING" id="655353.SAMN04488056_11659"/>
<evidence type="ECO:0000256" key="3">
    <source>
        <dbReference type="ARBA" id="ARBA00022448"/>
    </source>
</evidence>
<feature type="transmembrane region" description="Helical" evidence="8">
    <location>
        <begin position="194"/>
        <end position="219"/>
    </location>
</feature>
<dbReference type="PANTHER" id="PTHR42929">
    <property type="entry name" value="INNER MEMBRANE ABC TRANSPORTER PERMEASE PROTEIN YDCU-RELATED-RELATED"/>
    <property type="match status" value="1"/>
</dbReference>
<dbReference type="GO" id="GO:0005886">
    <property type="term" value="C:plasma membrane"/>
    <property type="evidence" value="ECO:0007669"/>
    <property type="project" value="UniProtKB-SubCell"/>
</dbReference>
<dbReference type="EMBL" id="FOVR01000016">
    <property type="protein sequence ID" value="SFO94325.1"/>
    <property type="molecule type" value="Genomic_DNA"/>
</dbReference>
<evidence type="ECO:0000256" key="5">
    <source>
        <dbReference type="ARBA" id="ARBA00022692"/>
    </source>
</evidence>
<comment type="similarity">
    <text evidence="2">Belongs to the binding-protein-dependent transport system permease family. CysTW subfamily.</text>
</comment>
<evidence type="ECO:0000313" key="10">
    <source>
        <dbReference type="EMBL" id="SFO94325.1"/>
    </source>
</evidence>
<dbReference type="InterPro" id="IPR000515">
    <property type="entry name" value="MetI-like"/>
</dbReference>
<keyword evidence="4" id="KW-1003">Cell membrane</keyword>
<dbReference type="OrthoDB" id="9807047at2"/>
<feature type="transmembrane region" description="Helical" evidence="8">
    <location>
        <begin position="255"/>
        <end position="275"/>
    </location>
</feature>
<feature type="transmembrane region" description="Helical" evidence="8">
    <location>
        <begin position="63"/>
        <end position="89"/>
    </location>
</feature>
<keyword evidence="6 8" id="KW-1133">Transmembrane helix</keyword>
<dbReference type="CDD" id="cd06261">
    <property type="entry name" value="TM_PBP2"/>
    <property type="match status" value="1"/>
</dbReference>
<organism evidence="10 11">
    <name type="scientific">Cohaesibacter marisflavi</name>
    <dbReference type="NCBI Taxonomy" id="655353"/>
    <lineage>
        <taxon>Bacteria</taxon>
        <taxon>Pseudomonadati</taxon>
        <taxon>Pseudomonadota</taxon>
        <taxon>Alphaproteobacteria</taxon>
        <taxon>Hyphomicrobiales</taxon>
        <taxon>Cohaesibacteraceae</taxon>
    </lineage>
</organism>